<name>A0A8S1PRG0_9CILI</name>
<dbReference type="EMBL" id="CAJJDN010000084">
    <property type="protein sequence ID" value="CAD8105229.1"/>
    <property type="molecule type" value="Genomic_DNA"/>
</dbReference>
<evidence type="ECO:0000256" key="1">
    <source>
        <dbReference type="SAM" id="Coils"/>
    </source>
</evidence>
<gene>
    <name evidence="3" type="ORF">PSON_ATCC_30995.1.T0840033</name>
</gene>
<keyword evidence="4" id="KW-1185">Reference proteome</keyword>
<dbReference type="AlphaFoldDB" id="A0A8S1PRG0"/>
<evidence type="ECO:0000313" key="4">
    <source>
        <dbReference type="Proteomes" id="UP000692954"/>
    </source>
</evidence>
<feature type="coiled-coil region" evidence="1">
    <location>
        <begin position="377"/>
        <end position="405"/>
    </location>
</feature>
<feature type="region of interest" description="Disordered" evidence="2">
    <location>
        <begin position="221"/>
        <end position="241"/>
    </location>
</feature>
<sequence length="1053" mass="124547">MLLTIKYQGRVKQLNIDRRINVQSLQILLGQLFSTNNQIIGLIDLDGNYFDLVQFVKQLNYTRCNSYTLVSEDGQNMEDNKLQQINMKHSWIQDYNNKLQFIDFIYDLEEFQNILGDDQYTCIYLIDEKDVSAFDFLCSLEYTINNLNNWINFYYSFSNRSQEQVREYDNQNKILWVYKGQKRIVSILLNNDKKIKQMEDIIEKLVQTKIYGSSIKNSNVRQSSQISSQKSQDKRRSKSIKKLVEESQINNNFNSQNSKLLGSRYVTKVQAKVIQRIPSRGSDIPENQVSYNLSNLNESTINQQDLLFKIIADLEDNELLDLTTSRLLKRLIIEENKEIITLFLQYQQRTLDIQGLCEKLNKIIEKSTNQQRPTSPFQNLKQTKQQQINNNLQAQEQINNNLQSQESNEDIKKLIIEKNNYNFSSEQFGIINHLWNQNDPLIIRLCSDIYHKELRKEQASLKPLQLYADTKFNELLQSNFNKQEINIIQECKNNKSGSIYVTLQHFRYETNINYFINDLKKALQQIHNQNQNLTEPEKQNNQQSKEINLFKFQSLKAPSPLCVLMPNFQNLANEALSPPYQQSQKHEEDNQKYQQYGKISDELQRVQLFQTFPIQQTNITQQIEKELEIQQQNNQQNQPKLELQQQKLSSNLAAKDIIFNEENFISRKKEQRNQYKQNIEKFYSLQTEKDITQNFHEMITQMDLDEQKQKQAEQLFQNHNELLYEIIKGFQQSRIVINTRAKLNKLLSEKQNDIQDYRKTKMYNLFMNQVRQFTLQKHLQENEKIYLLKMFRENDLQVLGTLETYLQNQDAQDMLETLQMIVKQYAKFTNINQLVSDQSPLEQQQLNTPVLLGAKEILSKIKQYFSAEEKNRLESIASGQGETNIIELYSQYQQDQDLNGFIASIKKLSQQDSFKKLHQTITFEDLLKKLKKDGLLKIDDYMLGLICKKKNEQRIKGVFEIYLYSKNVEDFIESIKSIQKLLQQQLIQQTLESFERDNLLPENKLLKLKEIVYDYQKDYPKLVGAFSLYFEQSQLDPKGAKDEILETLNIFAQ</sequence>
<protein>
    <submittedName>
        <fullName evidence="3">Uncharacterized protein</fullName>
    </submittedName>
</protein>
<proteinExistence type="predicted"/>
<accession>A0A8S1PRG0</accession>
<feature type="compositionally biased region" description="Low complexity" evidence="2">
    <location>
        <begin position="221"/>
        <end position="230"/>
    </location>
</feature>
<dbReference type="Proteomes" id="UP000692954">
    <property type="component" value="Unassembled WGS sequence"/>
</dbReference>
<reference evidence="3" key="1">
    <citation type="submission" date="2021-01" db="EMBL/GenBank/DDBJ databases">
        <authorList>
            <consortium name="Genoscope - CEA"/>
            <person name="William W."/>
        </authorList>
    </citation>
    <scope>NUCLEOTIDE SEQUENCE</scope>
</reference>
<organism evidence="3 4">
    <name type="scientific">Paramecium sonneborni</name>
    <dbReference type="NCBI Taxonomy" id="65129"/>
    <lineage>
        <taxon>Eukaryota</taxon>
        <taxon>Sar</taxon>
        <taxon>Alveolata</taxon>
        <taxon>Ciliophora</taxon>
        <taxon>Intramacronucleata</taxon>
        <taxon>Oligohymenophorea</taxon>
        <taxon>Peniculida</taxon>
        <taxon>Parameciidae</taxon>
        <taxon>Paramecium</taxon>
    </lineage>
</organism>
<dbReference type="OrthoDB" id="301835at2759"/>
<keyword evidence="1" id="KW-0175">Coiled coil</keyword>
<evidence type="ECO:0000256" key="2">
    <source>
        <dbReference type="SAM" id="MobiDB-lite"/>
    </source>
</evidence>
<comment type="caution">
    <text evidence="3">The sequence shown here is derived from an EMBL/GenBank/DDBJ whole genome shotgun (WGS) entry which is preliminary data.</text>
</comment>
<evidence type="ECO:0000313" key="3">
    <source>
        <dbReference type="EMBL" id="CAD8105229.1"/>
    </source>
</evidence>